<keyword evidence="2" id="KW-1185">Reference proteome</keyword>
<protein>
    <submittedName>
        <fullName evidence="1">Expressed protein</fullName>
    </submittedName>
</protein>
<dbReference type="CTD" id="6755120"/>
<proteinExistence type="predicted"/>
<dbReference type="KEGG" id="tad:TRIADDRAFT_64053"/>
<gene>
    <name evidence="1" type="ORF">TRIADDRAFT_64053</name>
</gene>
<dbReference type="EMBL" id="DS985247">
    <property type="protein sequence ID" value="EDV23315.1"/>
    <property type="molecule type" value="Genomic_DNA"/>
</dbReference>
<dbReference type="InterPro" id="IPR036465">
    <property type="entry name" value="vWFA_dom_sf"/>
</dbReference>
<dbReference type="eggNOG" id="ENOG502SZ3P">
    <property type="taxonomic scope" value="Eukaryota"/>
</dbReference>
<name>B3S1F0_TRIAD</name>
<reference evidence="1 2" key="1">
    <citation type="journal article" date="2008" name="Nature">
        <title>The Trichoplax genome and the nature of placozoans.</title>
        <authorList>
            <person name="Srivastava M."/>
            <person name="Begovic E."/>
            <person name="Chapman J."/>
            <person name="Putnam N.H."/>
            <person name="Hellsten U."/>
            <person name="Kawashima T."/>
            <person name="Kuo A."/>
            <person name="Mitros T."/>
            <person name="Salamov A."/>
            <person name="Carpenter M.L."/>
            <person name="Signorovitch A.Y."/>
            <person name="Moreno M.A."/>
            <person name="Kamm K."/>
            <person name="Grimwood J."/>
            <person name="Schmutz J."/>
            <person name="Shapiro H."/>
            <person name="Grigoriev I.V."/>
            <person name="Buss L.W."/>
            <person name="Schierwater B."/>
            <person name="Dellaporta S.L."/>
            <person name="Rokhsar D.S."/>
        </authorList>
    </citation>
    <scope>NUCLEOTIDE SEQUENCE [LARGE SCALE GENOMIC DNA]</scope>
    <source>
        <strain evidence="1 2">Grell-BS-1999</strain>
    </source>
</reference>
<sequence length="216" mass="24911">MKMYKMYIEKLFRSLEMYISKYYHIKVRFGLIGFGGDCIHSDAHFHTLNGQLKGRYIDLSSGLQHLNFTKRTNDDVVSAVKFAMQFPFESDYKSILVLTDAEPAQSADMTAMAKELFYKGVFLNVIKRPRQSMEPSMVNEGTRADNLDMFLTDAHSNIVKRGYVWNADFMTSQFATFYKSFLKYFGFELKQLQKSCFNCQCQVGPAQLGRTSCQLC</sequence>
<evidence type="ECO:0000313" key="2">
    <source>
        <dbReference type="Proteomes" id="UP000009022"/>
    </source>
</evidence>
<dbReference type="AlphaFoldDB" id="B3S1F0"/>
<evidence type="ECO:0000313" key="1">
    <source>
        <dbReference type="EMBL" id="EDV23315.1"/>
    </source>
</evidence>
<dbReference type="SUPFAM" id="SSF53300">
    <property type="entry name" value="vWA-like"/>
    <property type="match status" value="1"/>
</dbReference>
<dbReference type="HOGENOM" id="CLU_1279144_0_0_1"/>
<dbReference type="InParanoid" id="B3S1F0"/>
<dbReference type="OrthoDB" id="6095501at2759"/>
<organism evidence="1 2">
    <name type="scientific">Trichoplax adhaerens</name>
    <name type="common">Trichoplax reptans</name>
    <dbReference type="NCBI Taxonomy" id="10228"/>
    <lineage>
        <taxon>Eukaryota</taxon>
        <taxon>Metazoa</taxon>
        <taxon>Placozoa</taxon>
        <taxon>Uniplacotomia</taxon>
        <taxon>Trichoplacea</taxon>
        <taxon>Trichoplacidae</taxon>
        <taxon>Trichoplax</taxon>
    </lineage>
</organism>
<dbReference type="Proteomes" id="UP000009022">
    <property type="component" value="Unassembled WGS sequence"/>
</dbReference>
<dbReference type="GeneID" id="6755120"/>
<accession>B3S1F0</accession>
<dbReference type="RefSeq" id="XP_002114225.1">
    <property type="nucleotide sequence ID" value="XM_002114189.1"/>
</dbReference>